<dbReference type="HOGENOM" id="CLU_045535_1_1_11"/>
<dbReference type="EMBL" id="CP001738">
    <property type="protein sequence ID" value="ACY99253.1"/>
    <property type="molecule type" value="Genomic_DNA"/>
</dbReference>
<dbReference type="RefSeq" id="WP_012854037.1">
    <property type="nucleotide sequence ID" value="NC_013510.1"/>
</dbReference>
<gene>
    <name evidence="3" type="ordered locus">Tcur_3720</name>
</gene>
<evidence type="ECO:0000259" key="2">
    <source>
        <dbReference type="SMART" id="SM00331"/>
    </source>
</evidence>
<dbReference type="KEGG" id="tcu:Tcur_3720"/>
<dbReference type="Proteomes" id="UP000001918">
    <property type="component" value="Chromosome"/>
</dbReference>
<dbReference type="PANTHER" id="PTHR43156">
    <property type="entry name" value="STAGE II SPORULATION PROTEIN E-RELATED"/>
    <property type="match status" value="1"/>
</dbReference>
<dbReference type="InterPro" id="IPR001932">
    <property type="entry name" value="PPM-type_phosphatase-like_dom"/>
</dbReference>
<sequence>MRQVAAGAAALGAATALAVLHWGNAPALAAAAPAVAVPAWLWSRSVTRRDRELAELRRVAEAVQQALLRPVPKRLGDLRTEVRYLAADAAAEVGGDLYDVLSTPFGTRLIIGDVSGKGLEAVSGAADVLGAFRELARREPSLAAVAMRLDALVRDRLGGAEGFVTALLVGLPKGDRPAEIVHCGHPPPLLLRDGRAACVEPVLQFPPLGLLELAGGWCAGEPLPLRPGDRLLLYTDGVSEARDGEGMCYPLARRVEELARGQEGHCPGRLLTALERDLRRHTGGRPADDAALLLVQLEAVPPVRPHADLAVRRAG</sequence>
<feature type="domain" description="PPM-type phosphatase" evidence="2">
    <location>
        <begin position="78"/>
        <end position="297"/>
    </location>
</feature>
<reference evidence="3 4" key="1">
    <citation type="journal article" date="2011" name="Stand. Genomic Sci.">
        <title>Complete genome sequence of Thermomonospora curvata type strain (B9).</title>
        <authorList>
            <person name="Chertkov O."/>
            <person name="Sikorski J."/>
            <person name="Nolan M."/>
            <person name="Lapidus A."/>
            <person name="Lucas S."/>
            <person name="Del Rio T.G."/>
            <person name="Tice H."/>
            <person name="Cheng J.F."/>
            <person name="Goodwin L."/>
            <person name="Pitluck S."/>
            <person name="Liolios K."/>
            <person name="Ivanova N."/>
            <person name="Mavromatis K."/>
            <person name="Mikhailova N."/>
            <person name="Ovchinnikova G."/>
            <person name="Pati A."/>
            <person name="Chen A."/>
            <person name="Palaniappan K."/>
            <person name="Djao O.D."/>
            <person name="Land M."/>
            <person name="Hauser L."/>
            <person name="Chang Y.J."/>
            <person name="Jeffries C.D."/>
            <person name="Brettin T."/>
            <person name="Han C."/>
            <person name="Detter J.C."/>
            <person name="Rohde M."/>
            <person name="Goker M."/>
            <person name="Woyke T."/>
            <person name="Bristow J."/>
            <person name="Eisen J.A."/>
            <person name="Markowitz V."/>
            <person name="Hugenholtz P."/>
            <person name="Klenk H.P."/>
            <person name="Kyrpides N.C."/>
        </authorList>
    </citation>
    <scope>NUCLEOTIDE SEQUENCE [LARGE SCALE GENOMIC DNA]</scope>
    <source>
        <strain evidence="4">ATCC 19995 / DSM 43183 / JCM 3096 / KCTC 9072 / NBRC 15933 / NCIMB 10081 / Henssen B9</strain>
    </source>
</reference>
<dbReference type="Gene3D" id="3.60.40.10">
    <property type="entry name" value="PPM-type phosphatase domain"/>
    <property type="match status" value="1"/>
</dbReference>
<dbReference type="SUPFAM" id="SSF81606">
    <property type="entry name" value="PP2C-like"/>
    <property type="match status" value="1"/>
</dbReference>
<dbReference type="GO" id="GO:0016791">
    <property type="term" value="F:phosphatase activity"/>
    <property type="evidence" value="ECO:0007669"/>
    <property type="project" value="TreeGrafter"/>
</dbReference>
<name>D1ACJ4_THECD</name>
<evidence type="ECO:0000313" key="3">
    <source>
        <dbReference type="EMBL" id="ACY99253.1"/>
    </source>
</evidence>
<protein>
    <submittedName>
        <fullName evidence="3">Protein serine/threonine phosphatase</fullName>
    </submittedName>
</protein>
<evidence type="ECO:0000256" key="1">
    <source>
        <dbReference type="ARBA" id="ARBA00022801"/>
    </source>
</evidence>
<dbReference type="InterPro" id="IPR052016">
    <property type="entry name" value="Bact_Sigma-Reg"/>
</dbReference>
<dbReference type="OrthoDB" id="311904at2"/>
<proteinExistence type="predicted"/>
<dbReference type="AlphaFoldDB" id="D1ACJ4"/>
<dbReference type="InterPro" id="IPR036457">
    <property type="entry name" value="PPM-type-like_dom_sf"/>
</dbReference>
<accession>D1ACJ4</accession>
<keyword evidence="4" id="KW-1185">Reference proteome</keyword>
<dbReference type="FunFam" id="3.60.40.10:FF:000058">
    <property type="entry name" value="Stage II sporulation protein E"/>
    <property type="match status" value="1"/>
</dbReference>
<dbReference type="SMART" id="SM00331">
    <property type="entry name" value="PP2C_SIG"/>
    <property type="match status" value="1"/>
</dbReference>
<evidence type="ECO:0000313" key="4">
    <source>
        <dbReference type="Proteomes" id="UP000001918"/>
    </source>
</evidence>
<dbReference type="eggNOG" id="COG2208">
    <property type="taxonomic scope" value="Bacteria"/>
</dbReference>
<keyword evidence="1" id="KW-0378">Hydrolase</keyword>
<dbReference type="PANTHER" id="PTHR43156:SF2">
    <property type="entry name" value="STAGE II SPORULATION PROTEIN E"/>
    <property type="match status" value="1"/>
</dbReference>
<dbReference type="Pfam" id="PF07228">
    <property type="entry name" value="SpoIIE"/>
    <property type="match status" value="1"/>
</dbReference>
<dbReference type="STRING" id="471852.Tcur_3720"/>
<organism evidence="3 4">
    <name type="scientific">Thermomonospora curvata (strain ATCC 19995 / DSM 43183 / JCM 3096 / KCTC 9072 / NBRC 15933 / NCIMB 10081 / Henssen B9)</name>
    <dbReference type="NCBI Taxonomy" id="471852"/>
    <lineage>
        <taxon>Bacteria</taxon>
        <taxon>Bacillati</taxon>
        <taxon>Actinomycetota</taxon>
        <taxon>Actinomycetes</taxon>
        <taxon>Streptosporangiales</taxon>
        <taxon>Thermomonosporaceae</taxon>
        <taxon>Thermomonospora</taxon>
    </lineage>
</organism>